<name>A0ABU5KCB4_9ACTN</name>
<accession>A0ABU5KCB4</accession>
<evidence type="ECO:0000256" key="1">
    <source>
        <dbReference type="ARBA" id="ARBA00022801"/>
    </source>
</evidence>
<comment type="caution">
    <text evidence="3">The sequence shown here is derived from an EMBL/GenBank/DDBJ whole genome shotgun (WGS) entry which is preliminary data.</text>
</comment>
<dbReference type="Pfam" id="PF03061">
    <property type="entry name" value="4HBT"/>
    <property type="match status" value="1"/>
</dbReference>
<dbReference type="InterPro" id="IPR006683">
    <property type="entry name" value="Thioestr_dom"/>
</dbReference>
<dbReference type="PANTHER" id="PTHR42856">
    <property type="entry name" value="ACYL-COENZYME A THIOESTERASE PAAI"/>
    <property type="match status" value="1"/>
</dbReference>
<dbReference type="InterPro" id="IPR052723">
    <property type="entry name" value="Acyl-CoA_thioesterase_PaaI"/>
</dbReference>
<dbReference type="GO" id="GO:0016787">
    <property type="term" value="F:hydrolase activity"/>
    <property type="evidence" value="ECO:0007669"/>
    <property type="project" value="UniProtKB-KW"/>
</dbReference>
<dbReference type="InterPro" id="IPR011973">
    <property type="entry name" value="PaaD"/>
</dbReference>
<gene>
    <name evidence="3" type="primary">paaI</name>
    <name evidence="3" type="ORF">SFC79_12635</name>
</gene>
<organism evidence="3 4">
    <name type="scientific">Nocardioides renjunii</name>
    <dbReference type="NCBI Taxonomy" id="3095075"/>
    <lineage>
        <taxon>Bacteria</taxon>
        <taxon>Bacillati</taxon>
        <taxon>Actinomycetota</taxon>
        <taxon>Actinomycetes</taxon>
        <taxon>Propionibacteriales</taxon>
        <taxon>Nocardioidaceae</taxon>
        <taxon>Nocardioides</taxon>
    </lineage>
</organism>
<evidence type="ECO:0000313" key="4">
    <source>
        <dbReference type="Proteomes" id="UP001291999"/>
    </source>
</evidence>
<sequence length="148" mass="15327">MPDPAPDPTSDPAVAMWADDTASAMLGMRLVEVGPGRARVSMPVRSDMVNGHDLCHGGLIATLADSAFALACNSHRPATVAAGFTIDLLAPARLGQTLHAEARVVSLRGRSGIYDVTVRADDADSGEVIAELRGRSRTLPDPAGASRG</sequence>
<dbReference type="InterPro" id="IPR003736">
    <property type="entry name" value="PAAI_dom"/>
</dbReference>
<dbReference type="EC" id="3.1.2.-" evidence="3"/>
<evidence type="ECO:0000313" key="3">
    <source>
        <dbReference type="EMBL" id="MDZ5662613.1"/>
    </source>
</evidence>
<keyword evidence="1 3" id="KW-0378">Hydrolase</keyword>
<dbReference type="Gene3D" id="3.10.129.10">
    <property type="entry name" value="Hotdog Thioesterase"/>
    <property type="match status" value="1"/>
</dbReference>
<protein>
    <submittedName>
        <fullName evidence="3">Hydroxyphenylacetyl-CoA thioesterase PaaI</fullName>
        <ecNumber evidence="3">3.1.2.-</ecNumber>
    </submittedName>
</protein>
<dbReference type="EMBL" id="JAXQPW010000004">
    <property type="protein sequence ID" value="MDZ5662613.1"/>
    <property type="molecule type" value="Genomic_DNA"/>
</dbReference>
<evidence type="ECO:0000259" key="2">
    <source>
        <dbReference type="Pfam" id="PF03061"/>
    </source>
</evidence>
<keyword evidence="4" id="KW-1185">Reference proteome</keyword>
<dbReference type="NCBIfam" id="TIGR02286">
    <property type="entry name" value="PaaD"/>
    <property type="match status" value="1"/>
</dbReference>
<feature type="domain" description="Thioesterase" evidence="2">
    <location>
        <begin position="54"/>
        <end position="123"/>
    </location>
</feature>
<dbReference type="Proteomes" id="UP001291999">
    <property type="component" value="Unassembled WGS sequence"/>
</dbReference>
<reference evidence="3 4" key="1">
    <citation type="submission" date="2023-11" db="EMBL/GenBank/DDBJ databases">
        <title>Novel species in genus Nocardioides.</title>
        <authorList>
            <person name="Zhou H."/>
        </authorList>
    </citation>
    <scope>NUCLEOTIDE SEQUENCE [LARGE SCALE GENOMIC DNA]</scope>
    <source>
        <strain evidence="3 4">S-58</strain>
    </source>
</reference>
<dbReference type="SUPFAM" id="SSF54637">
    <property type="entry name" value="Thioesterase/thiol ester dehydrase-isomerase"/>
    <property type="match status" value="1"/>
</dbReference>
<dbReference type="InterPro" id="IPR029069">
    <property type="entry name" value="HotDog_dom_sf"/>
</dbReference>
<dbReference type="PANTHER" id="PTHR42856:SF1">
    <property type="entry name" value="ACYL-COENZYME A THIOESTERASE PAAI"/>
    <property type="match status" value="1"/>
</dbReference>
<proteinExistence type="predicted"/>
<dbReference type="CDD" id="cd03443">
    <property type="entry name" value="PaaI_thioesterase"/>
    <property type="match status" value="1"/>
</dbReference>
<dbReference type="RefSeq" id="WP_322424627.1">
    <property type="nucleotide sequence ID" value="NZ_JAXQPW010000004.1"/>
</dbReference>
<dbReference type="NCBIfam" id="TIGR00369">
    <property type="entry name" value="unchar_dom_1"/>
    <property type="match status" value="1"/>
</dbReference>